<dbReference type="Proteomes" id="UP000469215">
    <property type="component" value="Unassembled WGS sequence"/>
</dbReference>
<dbReference type="InterPro" id="IPR011032">
    <property type="entry name" value="GroES-like_sf"/>
</dbReference>
<evidence type="ECO:0000313" key="3">
    <source>
        <dbReference type="EMBL" id="MYM19075.1"/>
    </source>
</evidence>
<dbReference type="SMART" id="SM00829">
    <property type="entry name" value="PKS_ER"/>
    <property type="match status" value="1"/>
</dbReference>
<dbReference type="Pfam" id="PF08240">
    <property type="entry name" value="ADH_N"/>
    <property type="match status" value="1"/>
</dbReference>
<dbReference type="CDD" id="cd08241">
    <property type="entry name" value="QOR1"/>
    <property type="match status" value="1"/>
</dbReference>
<dbReference type="SUPFAM" id="SSF50129">
    <property type="entry name" value="GroES-like"/>
    <property type="match status" value="1"/>
</dbReference>
<reference evidence="3 4" key="1">
    <citation type="submission" date="2020-01" db="EMBL/GenBank/DDBJ databases">
        <authorList>
            <person name="Deng T."/>
        </authorList>
    </citation>
    <scope>NUCLEOTIDE SEQUENCE [LARGE SCALE GENOMIC DNA]</scope>
    <source>
        <strain evidence="3 4">5221</strain>
    </source>
</reference>
<dbReference type="InterPro" id="IPR020843">
    <property type="entry name" value="ER"/>
</dbReference>
<dbReference type="EMBL" id="WWEQ01000009">
    <property type="protein sequence ID" value="MYM19075.1"/>
    <property type="molecule type" value="Genomic_DNA"/>
</dbReference>
<dbReference type="InterPro" id="IPR013149">
    <property type="entry name" value="ADH-like_C"/>
</dbReference>
<dbReference type="GO" id="GO:0016491">
    <property type="term" value="F:oxidoreductase activity"/>
    <property type="evidence" value="ECO:0007669"/>
    <property type="project" value="InterPro"/>
</dbReference>
<sequence>MKAVQISELTGPQAVASAEVERPAPGPGQTLIRVAAAGVTFPELLQTRGMYQAKHELPYTAGSEGAGTVEEAGPGSAFAVGDRVAFIGGKGSWAEYAIADDTATLALPDSMSFRTAAGIPMNILTADFALRVRGGLQPGQTVLVHGAAGGLGIALIQVALAMGAEVIAVVSTEEKAAVVREVGAQHVVLAEGFKDAVKEAFPRGVDLVADPVGGDRFTDSLRTLAPFGTLLVLGFTAGSIPEVKVNRLLLGNIAVAGVAWGEASRLDPTLIQSQWKVLLPYAEDGRLDPHIHAVYGFDDAPAALAELDGRAVRGKVLLVPGDPAASDGDPAAGDAAGTAAGTEA</sequence>
<dbReference type="InterPro" id="IPR036291">
    <property type="entry name" value="NAD(P)-bd_dom_sf"/>
</dbReference>
<dbReference type="RefSeq" id="WP_160952511.1">
    <property type="nucleotide sequence ID" value="NZ_WWEQ01000009.1"/>
</dbReference>
<dbReference type="Pfam" id="PF00107">
    <property type="entry name" value="ADH_zinc_N"/>
    <property type="match status" value="1"/>
</dbReference>
<accession>A0A6N9H566</accession>
<dbReference type="SUPFAM" id="SSF51735">
    <property type="entry name" value="NAD(P)-binding Rossmann-fold domains"/>
    <property type="match status" value="1"/>
</dbReference>
<organism evidence="3 4">
    <name type="scientific">Brevibacterium rongguiense</name>
    <dbReference type="NCBI Taxonomy" id="2695267"/>
    <lineage>
        <taxon>Bacteria</taxon>
        <taxon>Bacillati</taxon>
        <taxon>Actinomycetota</taxon>
        <taxon>Actinomycetes</taxon>
        <taxon>Micrococcales</taxon>
        <taxon>Brevibacteriaceae</taxon>
        <taxon>Brevibacterium</taxon>
    </lineage>
</organism>
<dbReference type="PANTHER" id="PTHR43677:SF4">
    <property type="entry name" value="QUINONE OXIDOREDUCTASE-LIKE PROTEIN 2"/>
    <property type="match status" value="1"/>
</dbReference>
<gene>
    <name evidence="3" type="ORF">GSY69_03575</name>
</gene>
<dbReference type="InterPro" id="IPR013154">
    <property type="entry name" value="ADH-like_N"/>
</dbReference>
<evidence type="ECO:0000256" key="1">
    <source>
        <dbReference type="SAM" id="MobiDB-lite"/>
    </source>
</evidence>
<evidence type="ECO:0000313" key="4">
    <source>
        <dbReference type="Proteomes" id="UP000469215"/>
    </source>
</evidence>
<evidence type="ECO:0000259" key="2">
    <source>
        <dbReference type="SMART" id="SM00829"/>
    </source>
</evidence>
<feature type="region of interest" description="Disordered" evidence="1">
    <location>
        <begin position="1"/>
        <end position="23"/>
    </location>
</feature>
<protein>
    <submittedName>
        <fullName evidence="3">Zinc-binding dehydrogenase</fullName>
    </submittedName>
</protein>
<feature type="domain" description="Enoyl reductase (ER)" evidence="2">
    <location>
        <begin position="7"/>
        <end position="318"/>
    </location>
</feature>
<name>A0A6N9H566_9MICO</name>
<feature type="region of interest" description="Disordered" evidence="1">
    <location>
        <begin position="323"/>
        <end position="344"/>
    </location>
</feature>
<dbReference type="InterPro" id="IPR051397">
    <property type="entry name" value="Zn-ADH-like_protein"/>
</dbReference>
<proteinExistence type="predicted"/>
<comment type="caution">
    <text evidence="3">The sequence shown here is derived from an EMBL/GenBank/DDBJ whole genome shotgun (WGS) entry which is preliminary data.</text>
</comment>
<dbReference type="AlphaFoldDB" id="A0A6N9H566"/>
<dbReference type="Gene3D" id="3.40.50.720">
    <property type="entry name" value="NAD(P)-binding Rossmann-like Domain"/>
    <property type="match status" value="1"/>
</dbReference>
<dbReference type="Gene3D" id="3.90.180.10">
    <property type="entry name" value="Medium-chain alcohol dehydrogenases, catalytic domain"/>
    <property type="match status" value="1"/>
</dbReference>
<keyword evidence="4" id="KW-1185">Reference proteome</keyword>
<dbReference type="PANTHER" id="PTHR43677">
    <property type="entry name" value="SHORT-CHAIN DEHYDROGENASE/REDUCTASE"/>
    <property type="match status" value="1"/>
</dbReference>